<proteinExistence type="predicted"/>
<protein>
    <submittedName>
        <fullName evidence="1">Predicted protein</fullName>
    </submittedName>
</protein>
<organism evidence="2">
    <name type="scientific">Laccaria bicolor (strain S238N-H82 / ATCC MYA-4686)</name>
    <name type="common">Bicoloured deceiver</name>
    <name type="synonym">Laccaria laccata var. bicolor</name>
    <dbReference type="NCBI Taxonomy" id="486041"/>
    <lineage>
        <taxon>Eukaryota</taxon>
        <taxon>Fungi</taxon>
        <taxon>Dikarya</taxon>
        <taxon>Basidiomycota</taxon>
        <taxon>Agaricomycotina</taxon>
        <taxon>Agaricomycetes</taxon>
        <taxon>Agaricomycetidae</taxon>
        <taxon>Agaricales</taxon>
        <taxon>Agaricineae</taxon>
        <taxon>Hydnangiaceae</taxon>
        <taxon>Laccaria</taxon>
    </lineage>
</organism>
<reference evidence="1 2" key="1">
    <citation type="journal article" date="2008" name="Nature">
        <title>The genome of Laccaria bicolor provides insights into mycorrhizal symbiosis.</title>
        <authorList>
            <person name="Martin F."/>
            <person name="Aerts A."/>
            <person name="Ahren D."/>
            <person name="Brun A."/>
            <person name="Danchin E.G.J."/>
            <person name="Duchaussoy F."/>
            <person name="Gibon J."/>
            <person name="Kohler A."/>
            <person name="Lindquist E."/>
            <person name="Pereda V."/>
            <person name="Salamov A."/>
            <person name="Shapiro H.J."/>
            <person name="Wuyts J."/>
            <person name="Blaudez D."/>
            <person name="Buee M."/>
            <person name="Brokstein P."/>
            <person name="Canbaeck B."/>
            <person name="Cohen D."/>
            <person name="Courty P.E."/>
            <person name="Coutinho P.M."/>
            <person name="Delaruelle C."/>
            <person name="Detter J.C."/>
            <person name="Deveau A."/>
            <person name="DiFazio S."/>
            <person name="Duplessis S."/>
            <person name="Fraissinet-Tachet L."/>
            <person name="Lucic E."/>
            <person name="Frey-Klett P."/>
            <person name="Fourrey C."/>
            <person name="Feussner I."/>
            <person name="Gay G."/>
            <person name="Grimwood J."/>
            <person name="Hoegger P.J."/>
            <person name="Jain P."/>
            <person name="Kilaru S."/>
            <person name="Labbe J."/>
            <person name="Lin Y.C."/>
            <person name="Legue V."/>
            <person name="Le Tacon F."/>
            <person name="Marmeisse R."/>
            <person name="Melayah D."/>
            <person name="Montanini B."/>
            <person name="Muratet M."/>
            <person name="Nehls U."/>
            <person name="Niculita-Hirzel H."/>
            <person name="Oudot-Le Secq M.P."/>
            <person name="Peter M."/>
            <person name="Quesneville H."/>
            <person name="Rajashekar B."/>
            <person name="Reich M."/>
            <person name="Rouhier N."/>
            <person name="Schmutz J."/>
            <person name="Yin T."/>
            <person name="Chalot M."/>
            <person name="Henrissat B."/>
            <person name="Kuees U."/>
            <person name="Lucas S."/>
            <person name="Van de Peer Y."/>
            <person name="Podila G.K."/>
            <person name="Polle A."/>
            <person name="Pukkila P.J."/>
            <person name="Richardson P.M."/>
            <person name="Rouze P."/>
            <person name="Sanders I.R."/>
            <person name="Stajich J.E."/>
            <person name="Tunlid A."/>
            <person name="Tuskan G."/>
            <person name="Grigoriev I.V."/>
        </authorList>
    </citation>
    <scope>NUCLEOTIDE SEQUENCE [LARGE SCALE GENOMIC DNA]</scope>
    <source>
        <strain evidence="2">S238N-H82 / ATCC MYA-4686</strain>
    </source>
</reference>
<dbReference type="AlphaFoldDB" id="B0DUY1"/>
<dbReference type="RefSeq" id="XP_001887763.1">
    <property type="nucleotide sequence ID" value="XM_001887728.1"/>
</dbReference>
<dbReference type="OrthoDB" id="447173at2759"/>
<evidence type="ECO:0000313" key="1">
    <source>
        <dbReference type="EMBL" id="EDR01687.1"/>
    </source>
</evidence>
<evidence type="ECO:0000313" key="2">
    <source>
        <dbReference type="Proteomes" id="UP000001194"/>
    </source>
</evidence>
<dbReference type="EMBL" id="DS547137">
    <property type="protein sequence ID" value="EDR01687.1"/>
    <property type="molecule type" value="Genomic_DNA"/>
</dbReference>
<dbReference type="HOGENOM" id="CLU_2868057_0_0_1"/>
<dbReference type="KEGG" id="lbc:LACBIDRAFT_310710"/>
<keyword evidence="2" id="KW-1185">Reference proteome</keyword>
<dbReference type="Proteomes" id="UP000001194">
    <property type="component" value="Unassembled WGS sequence"/>
</dbReference>
<dbReference type="STRING" id="486041.B0DUY1"/>
<dbReference type="InParanoid" id="B0DUY1"/>
<name>B0DUY1_LACBS</name>
<dbReference type="GeneID" id="6083338"/>
<sequence length="64" mass="7401">MPYAIRRALPSVEAISRNFTNILLPILTSRRLTYYTPYPTFERLLAQTGHGMISSRNSRMSRGR</sequence>
<accession>B0DUY1</accession>
<gene>
    <name evidence="1" type="ORF">LACBIDRAFT_310710</name>
</gene>